<keyword evidence="1" id="KW-0732">Signal</keyword>
<dbReference type="AlphaFoldDB" id="A0A2D0N2A7"/>
<name>A0A2D0N2A7_FLAN2</name>
<dbReference type="Proteomes" id="UP000223913">
    <property type="component" value="Unassembled WGS sequence"/>
</dbReference>
<dbReference type="EMBL" id="PDUD01000038">
    <property type="protein sequence ID" value="PHN02682.1"/>
    <property type="molecule type" value="Genomic_DNA"/>
</dbReference>
<evidence type="ECO:0000313" key="2">
    <source>
        <dbReference type="EMBL" id="PHN02682.1"/>
    </source>
</evidence>
<reference evidence="2 3" key="1">
    <citation type="submission" date="2017-10" db="EMBL/GenBank/DDBJ databases">
        <title>The draft genome sequence of Lewinella nigricans NBRC 102662.</title>
        <authorList>
            <person name="Wang K."/>
        </authorList>
    </citation>
    <scope>NUCLEOTIDE SEQUENCE [LARGE SCALE GENOMIC DNA]</scope>
    <source>
        <strain evidence="2 3">NBRC 102662</strain>
    </source>
</reference>
<evidence type="ECO:0000313" key="3">
    <source>
        <dbReference type="Proteomes" id="UP000223913"/>
    </source>
</evidence>
<proteinExistence type="predicted"/>
<dbReference type="RefSeq" id="WP_099154011.1">
    <property type="nucleotide sequence ID" value="NZ_PDUD01000038.1"/>
</dbReference>
<feature type="chain" id="PRO_5013197766" evidence="1">
    <location>
        <begin position="20"/>
        <end position="127"/>
    </location>
</feature>
<feature type="signal peptide" evidence="1">
    <location>
        <begin position="1"/>
        <end position="19"/>
    </location>
</feature>
<keyword evidence="3" id="KW-1185">Reference proteome</keyword>
<sequence length="127" mass="14252">MQKLLLLFGLFVATGTAFGQSADWTRVQQQNLVELRRSLEEVPTISYLSHLRIAPVLQAAGSRGQRPADLATAPVPAAWNYQDLAFFCKLEVKMEKALNLPVKFRLGEVQAVEKKEGKLKTHFADRQ</sequence>
<gene>
    <name evidence="2" type="ORF">CRP01_31305</name>
</gene>
<accession>A0A2D0N2A7</accession>
<comment type="caution">
    <text evidence="2">The sequence shown here is derived from an EMBL/GenBank/DDBJ whole genome shotgun (WGS) entry which is preliminary data.</text>
</comment>
<dbReference type="OrthoDB" id="1493451at2"/>
<protein>
    <submittedName>
        <fullName evidence="2">Uncharacterized protein</fullName>
    </submittedName>
</protein>
<evidence type="ECO:0000256" key="1">
    <source>
        <dbReference type="SAM" id="SignalP"/>
    </source>
</evidence>
<organism evidence="2 3">
    <name type="scientific">Flavilitoribacter nigricans (strain ATCC 23147 / DSM 23189 / NBRC 102662 / NCIMB 1420 / SS-2)</name>
    <name type="common">Lewinella nigricans</name>
    <dbReference type="NCBI Taxonomy" id="1122177"/>
    <lineage>
        <taxon>Bacteria</taxon>
        <taxon>Pseudomonadati</taxon>
        <taxon>Bacteroidota</taxon>
        <taxon>Saprospiria</taxon>
        <taxon>Saprospirales</taxon>
        <taxon>Lewinellaceae</taxon>
        <taxon>Flavilitoribacter</taxon>
    </lineage>
</organism>